<evidence type="ECO:0000256" key="5">
    <source>
        <dbReference type="ARBA" id="ARBA00055538"/>
    </source>
</evidence>
<comment type="similarity">
    <text evidence="2">Belongs to the bacterial solute-binding protein SsuA/TauA family.</text>
</comment>
<feature type="domain" description="Solute-binding protein family 3/N-terminal" evidence="8">
    <location>
        <begin position="30"/>
        <end position="246"/>
    </location>
</feature>
<keyword evidence="3" id="KW-0813">Transport</keyword>
<dbReference type="PROSITE" id="PS51318">
    <property type="entry name" value="TAT"/>
    <property type="match status" value="1"/>
</dbReference>
<dbReference type="PANTHER" id="PTHR30024">
    <property type="entry name" value="ALIPHATIC SULFONATES-BINDING PROTEIN-RELATED"/>
    <property type="match status" value="1"/>
</dbReference>
<evidence type="ECO:0000256" key="7">
    <source>
        <dbReference type="SAM" id="SignalP"/>
    </source>
</evidence>
<keyword evidence="4 7" id="KW-0732">Signal</keyword>
<dbReference type="NCBIfam" id="TIGR01728">
    <property type="entry name" value="SsuA_fam"/>
    <property type="match status" value="1"/>
</dbReference>
<dbReference type="AlphaFoldDB" id="A0A842ICK1"/>
<evidence type="ECO:0000313" key="9">
    <source>
        <dbReference type="EMBL" id="MBC2836834.1"/>
    </source>
</evidence>
<reference evidence="9 10" key="1">
    <citation type="journal article" date="2017" name="Int. J. Syst. Evol. Microbiol.">
        <title>Gemmobacter straminiformis sp. nov., isolated from an artificial fountain.</title>
        <authorList>
            <person name="Kang J.Y."/>
            <person name="Kim M.J."/>
            <person name="Chun J."/>
            <person name="Son K.P."/>
            <person name="Jahng K.Y."/>
        </authorList>
    </citation>
    <scope>NUCLEOTIDE SEQUENCE [LARGE SCALE GENOMIC DNA]</scope>
    <source>
        <strain evidence="9 10">CAM-8</strain>
    </source>
</reference>
<keyword evidence="10" id="KW-1185">Reference proteome</keyword>
<sequence length="314" mass="32672">MTISRRQFALGVAGAFAAAGTLPAFAQSKEIRVGFQKYGTLVLLKGKGLLEDKLGKLGYSVTWSEFAAGPQMLEALNAGALDIAQTGEAPPIFAQAAGPRLSYLAFEPPAPKGEAILVHADSPIASVADLKGKKIALNKGSNVHYLLVKALESAGLAYEDVETVFLPPADARPAFETKAVDAWAIWDPFLASAESALGAKVLANAEGLAPNYQFYLGDRSFLEGNADAAKELIAAIAEVGAWITSNPDAAAAELSPTTGIPEEVLKSAISRQSFGVAPINDQVVADQQAVADTFLKLGLLPNPVTVADAVAKIS</sequence>
<evidence type="ECO:0000259" key="8">
    <source>
        <dbReference type="SMART" id="SM00062"/>
    </source>
</evidence>
<dbReference type="SMART" id="SM00062">
    <property type="entry name" value="PBPb"/>
    <property type="match status" value="1"/>
</dbReference>
<gene>
    <name evidence="9" type="ORF">H7F16_15050</name>
</gene>
<dbReference type="Gene3D" id="3.40.190.10">
    <property type="entry name" value="Periplasmic binding protein-like II"/>
    <property type="match status" value="2"/>
</dbReference>
<dbReference type="InterPro" id="IPR006311">
    <property type="entry name" value="TAT_signal"/>
</dbReference>
<feature type="chain" id="PRO_5032696828" description="Putative aliphatic sulfonates-binding protein" evidence="7">
    <location>
        <begin position="27"/>
        <end position="314"/>
    </location>
</feature>
<evidence type="ECO:0000256" key="1">
    <source>
        <dbReference type="ARBA" id="ARBA00004418"/>
    </source>
</evidence>
<name>A0A842ICK1_9RHOB</name>
<feature type="signal peptide" evidence="7">
    <location>
        <begin position="1"/>
        <end position="26"/>
    </location>
</feature>
<evidence type="ECO:0000256" key="2">
    <source>
        <dbReference type="ARBA" id="ARBA00010742"/>
    </source>
</evidence>
<dbReference type="GO" id="GO:0042597">
    <property type="term" value="C:periplasmic space"/>
    <property type="evidence" value="ECO:0007669"/>
    <property type="project" value="UniProtKB-SubCell"/>
</dbReference>
<dbReference type="RefSeq" id="WP_185798439.1">
    <property type="nucleotide sequence ID" value="NZ_JACLQD010000004.1"/>
</dbReference>
<proteinExistence type="inferred from homology"/>
<dbReference type="GO" id="GO:0042626">
    <property type="term" value="F:ATPase-coupled transmembrane transporter activity"/>
    <property type="evidence" value="ECO:0007669"/>
    <property type="project" value="InterPro"/>
</dbReference>
<evidence type="ECO:0000256" key="6">
    <source>
        <dbReference type="ARBA" id="ARBA00070228"/>
    </source>
</evidence>
<dbReference type="CDD" id="cd13557">
    <property type="entry name" value="PBP2_SsuA"/>
    <property type="match status" value="1"/>
</dbReference>
<comment type="subcellular location">
    <subcellularLocation>
        <location evidence="1">Periplasm</location>
    </subcellularLocation>
</comment>
<dbReference type="GO" id="GO:0016020">
    <property type="term" value="C:membrane"/>
    <property type="evidence" value="ECO:0007669"/>
    <property type="project" value="InterPro"/>
</dbReference>
<dbReference type="InterPro" id="IPR010067">
    <property type="entry name" value="ABC_SsuA_sub-bd"/>
</dbReference>
<dbReference type="InterPro" id="IPR015168">
    <property type="entry name" value="SsuA/THI5"/>
</dbReference>
<dbReference type="Pfam" id="PF09084">
    <property type="entry name" value="NMT1"/>
    <property type="match status" value="1"/>
</dbReference>
<organism evidence="9 10">
    <name type="scientific">Paragemmobacter straminiformis</name>
    <dbReference type="NCBI Taxonomy" id="2045119"/>
    <lineage>
        <taxon>Bacteria</taxon>
        <taxon>Pseudomonadati</taxon>
        <taxon>Pseudomonadota</taxon>
        <taxon>Alphaproteobacteria</taxon>
        <taxon>Rhodobacterales</taxon>
        <taxon>Paracoccaceae</taxon>
        <taxon>Paragemmobacter</taxon>
    </lineage>
</organism>
<dbReference type="SUPFAM" id="SSF53850">
    <property type="entry name" value="Periplasmic binding protein-like II"/>
    <property type="match status" value="1"/>
</dbReference>
<evidence type="ECO:0000256" key="3">
    <source>
        <dbReference type="ARBA" id="ARBA00022448"/>
    </source>
</evidence>
<comment type="caution">
    <text evidence="9">The sequence shown here is derived from an EMBL/GenBank/DDBJ whole genome shotgun (WGS) entry which is preliminary data.</text>
</comment>
<dbReference type="InterPro" id="IPR001638">
    <property type="entry name" value="Solute-binding_3/MltF_N"/>
</dbReference>
<evidence type="ECO:0000256" key="4">
    <source>
        <dbReference type="ARBA" id="ARBA00022729"/>
    </source>
</evidence>
<dbReference type="Proteomes" id="UP000555411">
    <property type="component" value="Unassembled WGS sequence"/>
</dbReference>
<accession>A0A842ICK1</accession>
<comment type="function">
    <text evidence="5">Part of a binding-protein-dependent transport system for aliphatic sulfonates. Putative binding protein.</text>
</comment>
<dbReference type="EMBL" id="JACLQD010000004">
    <property type="protein sequence ID" value="MBC2836834.1"/>
    <property type="molecule type" value="Genomic_DNA"/>
</dbReference>
<dbReference type="PANTHER" id="PTHR30024:SF42">
    <property type="entry name" value="ALIPHATIC SULFONATES-BINDING PROTEIN-RELATED"/>
    <property type="match status" value="1"/>
</dbReference>
<protein>
    <recommendedName>
        <fullName evidence="6">Putative aliphatic sulfonates-binding protein</fullName>
    </recommendedName>
</protein>
<dbReference type="FunFam" id="3.40.190.10:FF:000050">
    <property type="entry name" value="Sulfonate ABC transporter substrate-binding protein"/>
    <property type="match status" value="1"/>
</dbReference>
<evidence type="ECO:0000313" key="10">
    <source>
        <dbReference type="Proteomes" id="UP000555411"/>
    </source>
</evidence>